<dbReference type="RefSeq" id="WP_220580827.1">
    <property type="nucleotide sequence ID" value="NZ_RKLT01000005.1"/>
</dbReference>
<sequence length="288" mass="31621">MTDEGTTEETTTDEGATANETAGDEGRYLYCVVDVADESDAETGTTLEAEGVDGEEPYLVVEDGLAALVQRRATPYDSDDETTVKRWLLQHQGVVDAAHERFGTPLPVRFDTILQGDDAGVAAWLDRQRGDLRPALDRFAGRSEYRIELTCDADAFGAGVTEGDDRLDELQDESDEADSGTAFLKSKQADQRERSLVAEEWHETTASLRESLDDHAAETRNIDRNVTSLDEDDRDDADFETTFSVLADEEAANAIGDRLDEIAAKPGVEVRYTGPWPPYTFAPTLGDE</sequence>
<dbReference type="InterPro" id="IPR054796">
    <property type="entry name" value="Gas_vesic_GvpL"/>
</dbReference>
<dbReference type="Proteomes" id="UP001430455">
    <property type="component" value="Unassembled WGS sequence"/>
</dbReference>
<evidence type="ECO:0000313" key="5">
    <source>
        <dbReference type="EMBL" id="MBX0296210.1"/>
    </source>
</evidence>
<evidence type="ECO:0000256" key="1">
    <source>
        <dbReference type="ARBA" id="ARBA00022987"/>
    </source>
</evidence>
<feature type="region of interest" description="Disordered" evidence="4">
    <location>
        <begin position="171"/>
        <end position="191"/>
    </location>
</feature>
<comment type="similarity">
    <text evidence="3">Belongs to the gas vesicle GvpF/GvpL family.</text>
</comment>
<dbReference type="PANTHER" id="PTHR36852">
    <property type="entry name" value="PROTEIN GVPL 2"/>
    <property type="match status" value="1"/>
</dbReference>
<name>A0AAW4PFX9_9EURY</name>
<dbReference type="EMBL" id="RKLT01000005">
    <property type="protein sequence ID" value="MBX0296210.1"/>
    <property type="molecule type" value="Genomic_DNA"/>
</dbReference>
<dbReference type="Pfam" id="PF06386">
    <property type="entry name" value="GvpL_GvpF"/>
    <property type="match status" value="1"/>
</dbReference>
<comment type="caution">
    <text evidence="5">The sequence shown here is derived from an EMBL/GenBank/DDBJ whole genome shotgun (WGS) entry which is preliminary data.</text>
</comment>
<protein>
    <submittedName>
        <fullName evidence="5">GvpL/GvpF family gas vesicle protein</fullName>
    </submittedName>
</protein>
<dbReference type="GO" id="GO:0031411">
    <property type="term" value="C:gas vesicle"/>
    <property type="evidence" value="ECO:0007669"/>
    <property type="project" value="UniProtKB-SubCell"/>
</dbReference>
<dbReference type="NCBIfam" id="NF045778">
    <property type="entry name" value="gas_vesic_GvpL"/>
    <property type="match status" value="1"/>
</dbReference>
<keyword evidence="1" id="KW-0304">Gas vesicle</keyword>
<dbReference type="GO" id="GO:0031412">
    <property type="term" value="P:gas vesicle organization"/>
    <property type="evidence" value="ECO:0007669"/>
    <property type="project" value="InterPro"/>
</dbReference>
<evidence type="ECO:0000256" key="4">
    <source>
        <dbReference type="SAM" id="MobiDB-lite"/>
    </source>
</evidence>
<reference evidence="5 6" key="1">
    <citation type="submission" date="2021-06" db="EMBL/GenBank/DDBJ databases">
        <title>Halomicroarcula sp. a new haloarchaeum isolated from saline soil.</title>
        <authorList>
            <person name="Duran-Viseras A."/>
            <person name="Sanchez-Porro C."/>
            <person name="Ventosa A."/>
        </authorList>
    </citation>
    <scope>NUCLEOTIDE SEQUENCE [LARGE SCALE GENOMIC DNA]</scope>
    <source>
        <strain evidence="5 6">F27</strain>
    </source>
</reference>
<comment type="subcellular location">
    <subcellularLocation>
        <location evidence="2">Gas vesicle</location>
    </subcellularLocation>
</comment>
<proteinExistence type="inferred from homology"/>
<dbReference type="InterPro" id="IPR009430">
    <property type="entry name" value="GvpL/GvpF"/>
</dbReference>
<feature type="compositionally biased region" description="Acidic residues" evidence="4">
    <location>
        <begin position="1"/>
        <end position="12"/>
    </location>
</feature>
<keyword evidence="6" id="KW-1185">Reference proteome</keyword>
<evidence type="ECO:0000256" key="2">
    <source>
        <dbReference type="ARBA" id="ARBA00035108"/>
    </source>
</evidence>
<dbReference type="PANTHER" id="PTHR36852:SF1">
    <property type="entry name" value="PROTEIN GVPL 2"/>
    <property type="match status" value="1"/>
</dbReference>
<feature type="region of interest" description="Disordered" evidence="4">
    <location>
        <begin position="1"/>
        <end position="23"/>
    </location>
</feature>
<organism evidence="5 6">
    <name type="scientific">Haloarcula nitratireducens</name>
    <dbReference type="NCBI Taxonomy" id="2487749"/>
    <lineage>
        <taxon>Archaea</taxon>
        <taxon>Methanobacteriati</taxon>
        <taxon>Methanobacteriota</taxon>
        <taxon>Stenosarchaea group</taxon>
        <taxon>Halobacteria</taxon>
        <taxon>Halobacteriales</taxon>
        <taxon>Haloarculaceae</taxon>
        <taxon>Haloarcula</taxon>
    </lineage>
</organism>
<evidence type="ECO:0000313" key="6">
    <source>
        <dbReference type="Proteomes" id="UP001430455"/>
    </source>
</evidence>
<dbReference type="AlphaFoldDB" id="A0AAW4PFX9"/>
<gene>
    <name evidence="5" type="ORF">EGH23_15130</name>
</gene>
<evidence type="ECO:0000256" key="3">
    <source>
        <dbReference type="ARBA" id="ARBA00035643"/>
    </source>
</evidence>
<accession>A0AAW4PFX9</accession>